<comment type="caution">
    <text evidence="3">The sequence shown here is derived from an EMBL/GenBank/DDBJ whole genome shotgun (WGS) entry which is preliminary data.</text>
</comment>
<evidence type="ECO:0000313" key="4">
    <source>
        <dbReference type="Proteomes" id="UP001257962"/>
    </source>
</evidence>
<organism evidence="3 4">
    <name type="scientific">Lactococcus petauri</name>
    <dbReference type="NCBI Taxonomy" id="1940789"/>
    <lineage>
        <taxon>Bacteria</taxon>
        <taxon>Bacillati</taxon>
        <taxon>Bacillota</taxon>
        <taxon>Bacilli</taxon>
        <taxon>Lactobacillales</taxon>
        <taxon>Streptococcaceae</taxon>
        <taxon>Lactococcus</taxon>
    </lineage>
</organism>
<dbReference type="AlphaFoldDB" id="A0AAJ2MLR0"/>
<evidence type="ECO:0000256" key="2">
    <source>
        <dbReference type="SAM" id="Phobius"/>
    </source>
</evidence>
<feature type="transmembrane region" description="Helical" evidence="2">
    <location>
        <begin position="12"/>
        <end position="32"/>
    </location>
</feature>
<proteinExistence type="predicted"/>
<accession>A0AAJ2MLR0</accession>
<sequence>MYKISPKTLKIIIGMIITMIIVAIIGGGYWLYSKYSQPQVSPEQHITTNKKQEKKPAKPKGLVLSQESIHSFLEAYYNRKDFGSNQEEYKQYVTPTVFNQLVETDKAQEKLQKGFISNRKLSNSQIFINESQAEAYCTSYYTFDQKYDNSEEQEEDVTTLSVQETLHLIFSEENGKYFVSKIEGVQISPVGLGDTTGSGNEDSEQKS</sequence>
<gene>
    <name evidence="3" type="ORF">P7D34_10095</name>
</gene>
<evidence type="ECO:0000256" key="1">
    <source>
        <dbReference type="SAM" id="MobiDB-lite"/>
    </source>
</evidence>
<dbReference type="Proteomes" id="UP001257962">
    <property type="component" value="Unassembled WGS sequence"/>
</dbReference>
<keyword evidence="2" id="KW-0812">Transmembrane</keyword>
<evidence type="ECO:0008006" key="5">
    <source>
        <dbReference type="Google" id="ProtNLM"/>
    </source>
</evidence>
<protein>
    <recommendedName>
        <fullName evidence="5">Peptidylprolyl isomerase</fullName>
    </recommendedName>
</protein>
<dbReference type="EMBL" id="JARPYC010000010">
    <property type="protein sequence ID" value="MDT2667561.1"/>
    <property type="molecule type" value="Genomic_DNA"/>
</dbReference>
<name>A0AAJ2MLR0_9LACT</name>
<keyword evidence="2" id="KW-1133">Transmembrane helix</keyword>
<evidence type="ECO:0000313" key="3">
    <source>
        <dbReference type="EMBL" id="MDT2667561.1"/>
    </source>
</evidence>
<reference evidence="3" key="1">
    <citation type="submission" date="2023-03" db="EMBL/GenBank/DDBJ databases">
        <authorList>
            <person name="Shen W."/>
            <person name="Cai J."/>
        </authorList>
    </citation>
    <scope>NUCLEOTIDE SEQUENCE</scope>
    <source>
        <strain evidence="3">Y3</strain>
    </source>
</reference>
<keyword evidence="2" id="KW-0472">Membrane</keyword>
<feature type="region of interest" description="Disordered" evidence="1">
    <location>
        <begin position="188"/>
        <end position="207"/>
    </location>
</feature>
<dbReference type="RefSeq" id="WP_206886665.1">
    <property type="nucleotide sequence ID" value="NZ_JARPXS010000010.1"/>
</dbReference>